<evidence type="ECO:0000313" key="9">
    <source>
        <dbReference type="Proteomes" id="UP000298073"/>
    </source>
</evidence>
<dbReference type="RefSeq" id="WP_135036387.1">
    <property type="nucleotide sequence ID" value="NZ_BLLS01000166.1"/>
</dbReference>
<keyword evidence="4 5" id="KW-0472">Membrane</keyword>
<keyword evidence="2 5" id="KW-0812">Transmembrane</keyword>
<comment type="caution">
    <text evidence="7">The sequence shown here is derived from an EMBL/GenBank/DDBJ whole genome shotgun (WGS) entry which is preliminary data.</text>
</comment>
<feature type="transmembrane region" description="Helical" evidence="5">
    <location>
        <begin position="134"/>
        <end position="156"/>
    </location>
</feature>
<feature type="transmembrane region" description="Helical" evidence="5">
    <location>
        <begin position="21"/>
        <end position="42"/>
    </location>
</feature>
<evidence type="ECO:0000256" key="4">
    <source>
        <dbReference type="ARBA" id="ARBA00023136"/>
    </source>
</evidence>
<evidence type="ECO:0000313" key="7">
    <source>
        <dbReference type="EMBL" id="GFH88180.1"/>
    </source>
</evidence>
<dbReference type="EMBL" id="BLLS01000166">
    <property type="protein sequence ID" value="GFH88180.1"/>
    <property type="molecule type" value="Genomic_DNA"/>
</dbReference>
<protein>
    <submittedName>
        <fullName evidence="8">ABC transporter permease</fullName>
    </submittedName>
</protein>
<dbReference type="PANTHER" id="PTHR43027:SF1">
    <property type="entry name" value="DOXORUBICIN RESISTANCE ABC TRANSPORTER PERMEASE PROTEIN DRRC-RELATED"/>
    <property type="match status" value="1"/>
</dbReference>
<dbReference type="InterPro" id="IPR013525">
    <property type="entry name" value="ABC2_TM"/>
</dbReference>
<feature type="transmembrane region" description="Helical" evidence="5">
    <location>
        <begin position="210"/>
        <end position="230"/>
    </location>
</feature>
<accession>A0A7J0A7N2</accession>
<dbReference type="Pfam" id="PF01061">
    <property type="entry name" value="ABC2_membrane"/>
    <property type="match status" value="1"/>
</dbReference>
<evidence type="ECO:0000256" key="3">
    <source>
        <dbReference type="ARBA" id="ARBA00022989"/>
    </source>
</evidence>
<feature type="transmembrane region" description="Helical" evidence="5">
    <location>
        <begin position="90"/>
        <end position="122"/>
    </location>
</feature>
<dbReference type="Proteomes" id="UP000298073">
    <property type="component" value="Unassembled WGS sequence"/>
</dbReference>
<dbReference type="GO" id="GO:0016020">
    <property type="term" value="C:membrane"/>
    <property type="evidence" value="ECO:0007669"/>
    <property type="project" value="UniProtKB-SubCell"/>
</dbReference>
<dbReference type="GeneID" id="93046956"/>
<feature type="transmembrane region" description="Helical" evidence="5">
    <location>
        <begin position="48"/>
        <end position="69"/>
    </location>
</feature>
<comment type="subcellular location">
    <subcellularLocation>
        <location evidence="1">Membrane</location>
        <topology evidence="1">Multi-pass membrane protein</topology>
    </subcellularLocation>
</comment>
<evidence type="ECO:0000259" key="6">
    <source>
        <dbReference type="Pfam" id="PF01061"/>
    </source>
</evidence>
<evidence type="ECO:0000313" key="10">
    <source>
        <dbReference type="Proteomes" id="UP000491181"/>
    </source>
</evidence>
<evidence type="ECO:0000313" key="8">
    <source>
        <dbReference type="EMBL" id="TFU51151.1"/>
    </source>
</evidence>
<name>A0A7J0A7N2_9BACE</name>
<proteinExistence type="predicted"/>
<keyword evidence="3 5" id="KW-1133">Transmembrane helix</keyword>
<dbReference type="PANTHER" id="PTHR43027">
    <property type="entry name" value="DOXORUBICIN RESISTANCE ABC TRANSPORTER PERMEASE PROTEIN DRRC-RELATED"/>
    <property type="match status" value="1"/>
</dbReference>
<evidence type="ECO:0000256" key="1">
    <source>
        <dbReference type="ARBA" id="ARBA00004141"/>
    </source>
</evidence>
<feature type="transmembrane region" description="Helical" evidence="5">
    <location>
        <begin position="168"/>
        <end position="190"/>
    </location>
</feature>
<evidence type="ECO:0000256" key="2">
    <source>
        <dbReference type="ARBA" id="ARBA00022692"/>
    </source>
</evidence>
<dbReference type="InterPro" id="IPR052902">
    <property type="entry name" value="ABC-2_transporter"/>
</dbReference>
<dbReference type="AlphaFoldDB" id="A0A7J0A7N2"/>
<sequence>MIKVFFSLVYYRIVEYLHVRQAIFFSVVFPIFLFVIMTSLWGNVNVDYSNFMLTGVIGMTIASEGIFSIGQSVKRFYMSGMIKYIRKMPFSVLFYMMSIVVAKIINLMVIIALMYAIGIVFFDCTITPMDIVNAISGLLIGLTLFSFIGLVLYFINIRMESEKSIVHIVYLLTIFVSDVFYSVGDISVVIKTMGDILPLNGILNIIRYGIYDWSILPWAVIPVCVFIILIKKIEVKR</sequence>
<organism evidence="7 10">
    <name type="scientific">Bacteroides acidifaciens</name>
    <dbReference type="NCBI Taxonomy" id="85831"/>
    <lineage>
        <taxon>Bacteria</taxon>
        <taxon>Pseudomonadati</taxon>
        <taxon>Bacteroidota</taxon>
        <taxon>Bacteroidia</taxon>
        <taxon>Bacteroidales</taxon>
        <taxon>Bacteroidaceae</taxon>
        <taxon>Bacteroides</taxon>
    </lineage>
</organism>
<feature type="domain" description="ABC-2 type transporter transmembrane" evidence="6">
    <location>
        <begin position="5"/>
        <end position="210"/>
    </location>
</feature>
<dbReference type="GO" id="GO:0140359">
    <property type="term" value="F:ABC-type transporter activity"/>
    <property type="evidence" value="ECO:0007669"/>
    <property type="project" value="InterPro"/>
</dbReference>
<dbReference type="EMBL" id="SPPV01000008">
    <property type="protein sequence ID" value="TFU51151.1"/>
    <property type="molecule type" value="Genomic_DNA"/>
</dbReference>
<dbReference type="Proteomes" id="UP000491181">
    <property type="component" value="Unassembled WGS sequence"/>
</dbReference>
<reference evidence="8 9" key="1">
    <citation type="submission" date="2019-03" db="EMBL/GenBank/DDBJ databases">
        <title>Diversity of the mouse oral microbiome.</title>
        <authorList>
            <person name="Joseph S."/>
            <person name="Aduse-Opoku J."/>
            <person name="Curtis M."/>
            <person name="Wade W."/>
            <person name="Hashim A."/>
        </authorList>
    </citation>
    <scope>NUCLEOTIDE SEQUENCE [LARGE SCALE GENOMIC DNA]</scope>
    <source>
        <strain evidence="8 9">P2318</strain>
    </source>
</reference>
<gene>
    <name evidence="8" type="ORF">E4T97_05500</name>
    <name evidence="7" type="ORF">IMSAGC001_03622</name>
</gene>
<reference evidence="7 10" key="2">
    <citation type="journal article" date="2020" name="Microbiome">
        <title>Single-cell genomics of uncultured bacteria reveals dietary fiber responders in the mouse gut microbiota.</title>
        <authorList>
            <person name="Chijiiwa R."/>
            <person name="Hosokawa M."/>
            <person name="Kogawa M."/>
            <person name="Nishikawa Y."/>
            <person name="Ide K."/>
            <person name="Sakanashi C."/>
            <person name="Takahashi K."/>
            <person name="Takeyama H."/>
        </authorList>
    </citation>
    <scope>NUCLEOTIDE SEQUENCE [LARGE SCALE GENOMIC DNA]</scope>
    <source>
        <strain evidence="7">IMSAGC_001</strain>
    </source>
</reference>
<evidence type="ECO:0000256" key="5">
    <source>
        <dbReference type="SAM" id="Phobius"/>
    </source>
</evidence>